<comment type="caution">
    <text evidence="1">The sequence shown here is derived from an EMBL/GenBank/DDBJ whole genome shotgun (WGS) entry which is preliminary data.</text>
</comment>
<keyword evidence="2" id="KW-1185">Reference proteome</keyword>
<proteinExistence type="predicted"/>
<dbReference type="EMBL" id="JASPKY010000044">
    <property type="protein sequence ID" value="KAK9745912.1"/>
    <property type="molecule type" value="Genomic_DNA"/>
</dbReference>
<accession>A0AAW1MK46</accession>
<protein>
    <submittedName>
        <fullName evidence="1">Uncharacterized protein</fullName>
    </submittedName>
</protein>
<evidence type="ECO:0000313" key="2">
    <source>
        <dbReference type="Proteomes" id="UP001458880"/>
    </source>
</evidence>
<dbReference type="Proteomes" id="UP001458880">
    <property type="component" value="Unassembled WGS sequence"/>
</dbReference>
<gene>
    <name evidence="1" type="ORF">QE152_g6540</name>
</gene>
<sequence length="84" mass="9273">MTERSDVRTSFGCTRWCEKDTTRRPEGVANVGTPSRLDPGKNHLRSHFGVKIISCQTIETNVYVAQSVGCGQDKDRPLSPVGHT</sequence>
<organism evidence="1 2">
    <name type="scientific">Popillia japonica</name>
    <name type="common">Japanese beetle</name>
    <dbReference type="NCBI Taxonomy" id="7064"/>
    <lineage>
        <taxon>Eukaryota</taxon>
        <taxon>Metazoa</taxon>
        <taxon>Ecdysozoa</taxon>
        <taxon>Arthropoda</taxon>
        <taxon>Hexapoda</taxon>
        <taxon>Insecta</taxon>
        <taxon>Pterygota</taxon>
        <taxon>Neoptera</taxon>
        <taxon>Endopterygota</taxon>
        <taxon>Coleoptera</taxon>
        <taxon>Polyphaga</taxon>
        <taxon>Scarabaeiformia</taxon>
        <taxon>Scarabaeidae</taxon>
        <taxon>Rutelinae</taxon>
        <taxon>Popillia</taxon>
    </lineage>
</organism>
<name>A0AAW1MK46_POPJA</name>
<reference evidence="1 2" key="1">
    <citation type="journal article" date="2024" name="BMC Genomics">
        <title>De novo assembly and annotation of Popillia japonica's genome with initial clues to its potential as an invasive pest.</title>
        <authorList>
            <person name="Cucini C."/>
            <person name="Boschi S."/>
            <person name="Funari R."/>
            <person name="Cardaioli E."/>
            <person name="Iannotti N."/>
            <person name="Marturano G."/>
            <person name="Paoli F."/>
            <person name="Bruttini M."/>
            <person name="Carapelli A."/>
            <person name="Frati F."/>
            <person name="Nardi F."/>
        </authorList>
    </citation>
    <scope>NUCLEOTIDE SEQUENCE [LARGE SCALE GENOMIC DNA]</scope>
    <source>
        <strain evidence="1">DMR45628</strain>
    </source>
</reference>
<evidence type="ECO:0000313" key="1">
    <source>
        <dbReference type="EMBL" id="KAK9745912.1"/>
    </source>
</evidence>
<dbReference type="AlphaFoldDB" id="A0AAW1MK46"/>